<reference evidence="4 5" key="1">
    <citation type="journal article" date="2020" name="BMC Genomics">
        <title>Intraspecific diversification of the crop wild relative Brassica cretica Lam. using demographic model selection.</title>
        <authorList>
            <person name="Kioukis A."/>
            <person name="Michalopoulou V.A."/>
            <person name="Briers L."/>
            <person name="Pirintsos S."/>
            <person name="Studholme D.J."/>
            <person name="Pavlidis P."/>
            <person name="Sarris P.F."/>
        </authorList>
    </citation>
    <scope>NUCLEOTIDE SEQUENCE [LARGE SCALE GENOMIC DNA]</scope>
    <source>
        <strain evidence="5">cv. PFS-1207/04</strain>
    </source>
</reference>
<dbReference type="PROSITE" id="PS00972">
    <property type="entry name" value="USP_1"/>
    <property type="match status" value="1"/>
</dbReference>
<gene>
    <name evidence="4" type="ORF">DY000_02036866</name>
</gene>
<name>A0ABQ7BHR8_BRACR</name>
<comment type="caution">
    <text evidence="4">The sequence shown here is derived from an EMBL/GenBank/DDBJ whole genome shotgun (WGS) entry which is preliminary data.</text>
</comment>
<comment type="similarity">
    <text evidence="1">Belongs to the peptidase C19 family.</text>
</comment>
<keyword evidence="2" id="KW-0812">Transmembrane</keyword>
<protein>
    <recommendedName>
        <fullName evidence="3">Peptidase C19 ubiquitin carboxyl-terminal hydrolase domain-containing protein</fullName>
    </recommendedName>
</protein>
<dbReference type="SUPFAM" id="SSF54001">
    <property type="entry name" value="Cysteine proteinases"/>
    <property type="match status" value="1"/>
</dbReference>
<proteinExistence type="inferred from homology"/>
<dbReference type="InterPro" id="IPR038765">
    <property type="entry name" value="Papain-like_cys_pep_sf"/>
</dbReference>
<evidence type="ECO:0000313" key="5">
    <source>
        <dbReference type="Proteomes" id="UP000266723"/>
    </source>
</evidence>
<organism evidence="4 5">
    <name type="scientific">Brassica cretica</name>
    <name type="common">Mustard</name>
    <dbReference type="NCBI Taxonomy" id="69181"/>
    <lineage>
        <taxon>Eukaryota</taxon>
        <taxon>Viridiplantae</taxon>
        <taxon>Streptophyta</taxon>
        <taxon>Embryophyta</taxon>
        <taxon>Tracheophyta</taxon>
        <taxon>Spermatophyta</taxon>
        <taxon>Magnoliopsida</taxon>
        <taxon>eudicotyledons</taxon>
        <taxon>Gunneridae</taxon>
        <taxon>Pentapetalae</taxon>
        <taxon>rosids</taxon>
        <taxon>malvids</taxon>
        <taxon>Brassicales</taxon>
        <taxon>Brassicaceae</taxon>
        <taxon>Brassiceae</taxon>
        <taxon>Brassica</taxon>
    </lineage>
</organism>
<evidence type="ECO:0000313" key="4">
    <source>
        <dbReference type="EMBL" id="KAF3532078.1"/>
    </source>
</evidence>
<dbReference type="Proteomes" id="UP000266723">
    <property type="component" value="Unassembled WGS sequence"/>
</dbReference>
<keyword evidence="2" id="KW-1133">Transmembrane helix</keyword>
<dbReference type="Gene3D" id="3.90.70.10">
    <property type="entry name" value="Cysteine proteinases"/>
    <property type="match status" value="1"/>
</dbReference>
<evidence type="ECO:0000256" key="1">
    <source>
        <dbReference type="ARBA" id="ARBA00009085"/>
    </source>
</evidence>
<dbReference type="InterPro" id="IPR001394">
    <property type="entry name" value="Peptidase_C19_UCH"/>
</dbReference>
<feature type="transmembrane region" description="Helical" evidence="2">
    <location>
        <begin position="16"/>
        <end position="36"/>
    </location>
</feature>
<feature type="domain" description="Peptidase C19 ubiquitin carboxyl-terminal hydrolase" evidence="3">
    <location>
        <begin position="163"/>
        <end position="201"/>
    </location>
</feature>
<dbReference type="EMBL" id="QGKV02001507">
    <property type="protein sequence ID" value="KAF3532078.1"/>
    <property type="molecule type" value="Genomic_DNA"/>
</dbReference>
<keyword evidence="5" id="KW-1185">Reference proteome</keyword>
<keyword evidence="2" id="KW-0472">Membrane</keyword>
<dbReference type="Pfam" id="PF00443">
    <property type="entry name" value="UCH"/>
    <property type="match status" value="1"/>
</dbReference>
<sequence length="230" mass="25709">MLIGKEKQCFPRQSKLVFFLVGPLKLIIGFLFFYVANDVNFATRFVPDFRKSEEEASVLALGGEVVVRRHRDSLENQSAVFISISLASKRRLLAQMKVAFGGVEPVSQQPPCQPEQTGTLSALALPGIVFHITCFSLVELVLFPYEEEFVKYFNWDNPELAPCGLINCGNSCFANVILQCLSWTRPLVAYLLERGQTNECRILSFANQCFKLVCATIGASSVNLKPCREN</sequence>
<evidence type="ECO:0000256" key="2">
    <source>
        <dbReference type="SAM" id="Phobius"/>
    </source>
</evidence>
<accession>A0ABQ7BHR8</accession>
<evidence type="ECO:0000259" key="3">
    <source>
        <dbReference type="Pfam" id="PF00443"/>
    </source>
</evidence>
<dbReference type="InterPro" id="IPR018200">
    <property type="entry name" value="USP_CS"/>
</dbReference>